<dbReference type="STRING" id="1891926.Fuma_06558"/>
<dbReference type="InterPro" id="IPR037219">
    <property type="entry name" value="Peptidase_M41-like"/>
</dbReference>
<dbReference type="GO" id="GO:0004176">
    <property type="term" value="F:ATP-dependent peptidase activity"/>
    <property type="evidence" value="ECO:0007669"/>
    <property type="project" value="InterPro"/>
</dbReference>
<keyword evidence="2" id="KW-1185">Reference proteome</keyword>
<evidence type="ECO:0000313" key="1">
    <source>
        <dbReference type="EMBL" id="APZ96884.1"/>
    </source>
</evidence>
<dbReference type="GO" id="GO:0006508">
    <property type="term" value="P:proteolysis"/>
    <property type="evidence" value="ECO:0007669"/>
    <property type="project" value="InterPro"/>
</dbReference>
<dbReference type="OrthoDB" id="263464at2"/>
<dbReference type="Gene3D" id="1.20.58.760">
    <property type="entry name" value="Peptidase M41"/>
    <property type="match status" value="1"/>
</dbReference>
<name>A0A1P8WS48_9PLAN</name>
<dbReference type="AlphaFoldDB" id="A0A1P8WS48"/>
<reference evidence="1 2" key="1">
    <citation type="journal article" date="2016" name="Front. Microbiol.">
        <title>Fuerstia marisgermanicae gen. nov., sp. nov., an Unusual Member of the Phylum Planctomycetes from the German Wadden Sea.</title>
        <authorList>
            <person name="Kohn T."/>
            <person name="Heuer A."/>
            <person name="Jogler M."/>
            <person name="Vollmers J."/>
            <person name="Boedeker C."/>
            <person name="Bunk B."/>
            <person name="Rast P."/>
            <person name="Borchert D."/>
            <person name="Glockner I."/>
            <person name="Freese H.M."/>
            <person name="Klenk H.P."/>
            <person name="Overmann J."/>
            <person name="Kaster A.K."/>
            <person name="Rohde M."/>
            <person name="Wiegand S."/>
            <person name="Jogler C."/>
        </authorList>
    </citation>
    <scope>NUCLEOTIDE SEQUENCE [LARGE SCALE GENOMIC DNA]</scope>
    <source>
        <strain evidence="1 2">NH11</strain>
    </source>
</reference>
<dbReference type="InterPro" id="IPR049500">
    <property type="entry name" value="Peptidase_M50B-like"/>
</dbReference>
<accession>A0A1P8WS48</accession>
<dbReference type="Pfam" id="PF13398">
    <property type="entry name" value="Peptidase_M50B"/>
    <property type="match status" value="1"/>
</dbReference>
<dbReference type="GO" id="GO:0004222">
    <property type="term" value="F:metalloendopeptidase activity"/>
    <property type="evidence" value="ECO:0007669"/>
    <property type="project" value="InterPro"/>
</dbReference>
<sequence length="162" mass="18301">MRPVNEDEITAWHEAGHAFMAAILGGEVDSISIDPDWDDGPKRFGDTTVRWHANRFTQQQLQRNAVLVALAGPVTEMIHRGDPLHPATVAEWAMDWGLAWQAAAFLKSDRERMKFLERSSVELYQTLSQDNHWAAIGAIVDHLLAYETLEGETVHEIVAEWT</sequence>
<dbReference type="GO" id="GO:0005524">
    <property type="term" value="F:ATP binding"/>
    <property type="evidence" value="ECO:0007669"/>
    <property type="project" value="InterPro"/>
</dbReference>
<evidence type="ECO:0000313" key="2">
    <source>
        <dbReference type="Proteomes" id="UP000187735"/>
    </source>
</evidence>
<gene>
    <name evidence="1" type="ORF">Fuma_06558</name>
</gene>
<protein>
    <submittedName>
        <fullName evidence="1">Peptidase family M41</fullName>
    </submittedName>
</protein>
<proteinExistence type="predicted"/>
<dbReference type="SUPFAM" id="SSF140990">
    <property type="entry name" value="FtsH protease domain-like"/>
    <property type="match status" value="1"/>
</dbReference>
<dbReference type="EMBL" id="CP017641">
    <property type="protein sequence ID" value="APZ96884.1"/>
    <property type="molecule type" value="Genomic_DNA"/>
</dbReference>
<organism evidence="1 2">
    <name type="scientific">Fuerstiella marisgermanici</name>
    <dbReference type="NCBI Taxonomy" id="1891926"/>
    <lineage>
        <taxon>Bacteria</taxon>
        <taxon>Pseudomonadati</taxon>
        <taxon>Planctomycetota</taxon>
        <taxon>Planctomycetia</taxon>
        <taxon>Planctomycetales</taxon>
        <taxon>Planctomycetaceae</taxon>
        <taxon>Fuerstiella</taxon>
    </lineage>
</organism>
<dbReference type="Proteomes" id="UP000187735">
    <property type="component" value="Chromosome"/>
</dbReference>
<dbReference type="KEGG" id="fmr:Fuma_06558"/>
<dbReference type="RefSeq" id="WP_077027851.1">
    <property type="nucleotide sequence ID" value="NZ_CP017641.1"/>
</dbReference>